<dbReference type="EMBL" id="LSSK01000103">
    <property type="protein sequence ID" value="OMH85214.1"/>
    <property type="molecule type" value="Genomic_DNA"/>
</dbReference>
<dbReference type="Proteomes" id="UP000188320">
    <property type="component" value="Unassembled WGS sequence"/>
</dbReference>
<accession>A0A1R1PWB7</accession>
<evidence type="ECO:0000313" key="2">
    <source>
        <dbReference type="Proteomes" id="UP000188320"/>
    </source>
</evidence>
<proteinExistence type="predicted"/>
<organism evidence="1 2">
    <name type="scientific">Zancudomyces culisetae</name>
    <name type="common">Gut fungus</name>
    <name type="synonym">Smittium culisetae</name>
    <dbReference type="NCBI Taxonomy" id="1213189"/>
    <lineage>
        <taxon>Eukaryota</taxon>
        <taxon>Fungi</taxon>
        <taxon>Fungi incertae sedis</taxon>
        <taxon>Zoopagomycota</taxon>
        <taxon>Kickxellomycotina</taxon>
        <taxon>Harpellomycetes</taxon>
        <taxon>Harpellales</taxon>
        <taxon>Legeriomycetaceae</taxon>
        <taxon>Zancudomyces</taxon>
    </lineage>
</organism>
<gene>
    <name evidence="1" type="ORF">AX774_g1238</name>
</gene>
<sequence length="80" mass="9264">MFISECCTIEWASKNIDKSAIEKLKLEGWSRMDNINQPTQLSGIFQHVSLEFSSLTQPYPALGQMKSHRYKQPNLYDNLI</sequence>
<dbReference type="AlphaFoldDB" id="A0A1R1PWB7"/>
<keyword evidence="2" id="KW-1185">Reference proteome</keyword>
<evidence type="ECO:0000313" key="1">
    <source>
        <dbReference type="EMBL" id="OMH85214.1"/>
    </source>
</evidence>
<name>A0A1R1PWB7_ZANCU</name>
<comment type="caution">
    <text evidence="1">The sequence shown here is derived from an EMBL/GenBank/DDBJ whole genome shotgun (WGS) entry which is preliminary data.</text>
</comment>
<reference evidence="2" key="1">
    <citation type="submission" date="2017-01" db="EMBL/GenBank/DDBJ databases">
        <authorList>
            <person name="Wang Y."/>
            <person name="White M."/>
            <person name="Kvist S."/>
            <person name="Moncalvo J.-M."/>
        </authorList>
    </citation>
    <scope>NUCLEOTIDE SEQUENCE [LARGE SCALE GENOMIC DNA]</scope>
    <source>
        <strain evidence="2">COL-18-3</strain>
    </source>
</reference>
<protein>
    <submittedName>
        <fullName evidence="1">Uncharacterized protein</fullName>
    </submittedName>
</protein>